<dbReference type="OrthoDB" id="8943325at2"/>
<feature type="compositionally biased region" description="Basic residues" evidence="1">
    <location>
        <begin position="36"/>
        <end position="51"/>
    </location>
</feature>
<evidence type="ECO:0000313" key="3">
    <source>
        <dbReference type="EMBL" id="KGC13584.1"/>
    </source>
</evidence>
<reference evidence="3 5" key="1">
    <citation type="submission" date="2014-04" db="EMBL/GenBank/DDBJ databases">
        <authorList>
            <person name="Bishop-Lilly K.A."/>
            <person name="Broomall S.M."/>
            <person name="Chain P.S."/>
            <person name="Chertkov O."/>
            <person name="Coyne S.R."/>
            <person name="Daligault H.E."/>
            <person name="Davenport K.W."/>
            <person name="Erkkila T."/>
            <person name="Frey K.G."/>
            <person name="Gibbons H.S."/>
            <person name="Gu W."/>
            <person name="Jaissle J."/>
            <person name="Johnson S.L."/>
            <person name="Koroleva G.I."/>
            <person name="Ladner J.T."/>
            <person name="Lo C.-C."/>
            <person name="Minogue T.D."/>
            <person name="Munk C."/>
            <person name="Palacios G.F."/>
            <person name="Redden C.L."/>
            <person name="Rosenzweig C.N."/>
            <person name="Scholz M.B."/>
            <person name="Teshima H."/>
            <person name="Xu Y."/>
        </authorList>
    </citation>
    <scope>NUCLEOTIDE SEQUENCE [LARGE SCALE GENOMIC DNA]</scope>
    <source>
        <strain evidence="3">Gladioli</strain>
        <strain evidence="5">gladioli</strain>
    </source>
</reference>
<evidence type="ECO:0000313" key="5">
    <source>
        <dbReference type="Proteomes" id="UP000029590"/>
    </source>
</evidence>
<dbReference type="AlphaFoldDB" id="A0A095HJ71"/>
<feature type="region of interest" description="Disordered" evidence="1">
    <location>
        <begin position="28"/>
        <end position="51"/>
    </location>
</feature>
<dbReference type="Proteomes" id="UP000029590">
    <property type="component" value="Unassembled WGS sequence"/>
</dbReference>
<dbReference type="RefSeq" id="WP_013690599.1">
    <property type="nucleotide sequence ID" value="NZ_CADEPO010000003.1"/>
</dbReference>
<reference evidence="6" key="2">
    <citation type="submission" date="2017-09" db="EMBL/GenBank/DDBJ databases">
        <title>FDA dAtabase for Regulatory Grade micrObial Sequences (FDA-ARGOS): Supporting development and validation of Infectious Disease Dx tests.</title>
        <authorList>
            <person name="Minogue T."/>
            <person name="Wolcott M."/>
            <person name="Wasieloski L."/>
            <person name="Aguilar W."/>
            <person name="Moore D."/>
            <person name="Tallon L."/>
            <person name="Sadzewicz L."/>
            <person name="Ott S."/>
            <person name="Zhao X."/>
            <person name="Nagaraj S."/>
            <person name="Vavikolanu K."/>
            <person name="Aluvathingal J."/>
            <person name="Nadendla S."/>
            <person name="Sichtig H."/>
        </authorList>
    </citation>
    <scope>NUCLEOTIDE SEQUENCE [LARGE SCALE GENOMIC DNA]</scope>
    <source>
        <strain evidence="6">FDAARGOS_390</strain>
    </source>
</reference>
<feature type="compositionally biased region" description="Polar residues" evidence="1">
    <location>
        <begin position="161"/>
        <end position="175"/>
    </location>
</feature>
<dbReference type="EMBL" id="PDDY01000001">
    <property type="protein sequence ID" value="PEH42840.1"/>
    <property type="molecule type" value="Genomic_DNA"/>
</dbReference>
<sequence length="175" mass="18390">MNKLLIAAAIGTLSATLLSVAPQASAQTAGTTAKAPAKKAVAKRPAPKRHLIPRSKRAQAAAAAKVDPAPDGAVKWSCKDGLSYQLAGDMKRDQIVTVHWANKNYKLPRQATTTGADVFYDPASGLKLVVIPTKGMLFSDKEDTRLADECVTAEMAANGTPAPTQSNELAPNVQK</sequence>
<proteinExistence type="predicted"/>
<dbReference type="OMA" id="GAVKWSC"/>
<dbReference type="Proteomes" id="UP000220629">
    <property type="component" value="Unassembled WGS sequence"/>
</dbReference>
<protein>
    <submittedName>
        <fullName evidence="4">Uncharacterized protein</fullName>
    </submittedName>
</protein>
<accession>A0A0D5D968</accession>
<dbReference type="KEGG" id="bgo:BM43_5554"/>
<reference evidence="4" key="3">
    <citation type="submission" date="2017-09" db="EMBL/GenBank/DDBJ databases">
        <title>FDA dAtabase for Regulatory Grade micrObial Sequences (FDA-ARGOS): Supporting development and validation of Infectious Disease Dx tests.</title>
        <authorList>
            <person name="Minogue T."/>
            <person name="Wolcott M."/>
            <person name="Wasieloski L."/>
            <person name="Aguilar W."/>
            <person name="Moore D."/>
            <person name="Tallon L.J."/>
            <person name="Sadzewicz L."/>
            <person name="Ott S."/>
            <person name="Zhao X."/>
            <person name="Nagaraj S."/>
            <person name="Vavikolanu K."/>
            <person name="Aluvathingal J."/>
            <person name="Nadendla S."/>
            <person name="Sichtig H."/>
        </authorList>
    </citation>
    <scope>NUCLEOTIDE SEQUENCE</scope>
    <source>
        <strain evidence="4">FDAARGOS_390</strain>
    </source>
</reference>
<name>A0A095HJ71_BURGA</name>
<evidence type="ECO:0000256" key="1">
    <source>
        <dbReference type="SAM" id="MobiDB-lite"/>
    </source>
</evidence>
<organism evidence="4 6">
    <name type="scientific">Burkholderia gladioli</name>
    <name type="common">Pseudomonas marginata</name>
    <name type="synonym">Phytomonas marginata</name>
    <dbReference type="NCBI Taxonomy" id="28095"/>
    <lineage>
        <taxon>Bacteria</taxon>
        <taxon>Pseudomonadati</taxon>
        <taxon>Pseudomonadota</taxon>
        <taxon>Betaproteobacteria</taxon>
        <taxon>Burkholderiales</taxon>
        <taxon>Burkholderiaceae</taxon>
        <taxon>Burkholderia</taxon>
    </lineage>
</organism>
<feature type="region of interest" description="Disordered" evidence="1">
    <location>
        <begin position="156"/>
        <end position="175"/>
    </location>
</feature>
<gene>
    <name evidence="4" type="ORF">CRM94_12135</name>
    <name evidence="3" type="ORF">DM48_2211</name>
</gene>
<dbReference type="GeneID" id="66460376"/>
<evidence type="ECO:0000256" key="2">
    <source>
        <dbReference type="SAM" id="SignalP"/>
    </source>
</evidence>
<dbReference type="EMBL" id="JPGG01000016">
    <property type="protein sequence ID" value="KGC13584.1"/>
    <property type="molecule type" value="Genomic_DNA"/>
</dbReference>
<accession>A0A095HJ71</accession>
<keyword evidence="2" id="KW-0732">Signal</keyword>
<feature type="chain" id="PRO_5011844091" evidence="2">
    <location>
        <begin position="27"/>
        <end position="175"/>
    </location>
</feature>
<evidence type="ECO:0000313" key="4">
    <source>
        <dbReference type="EMBL" id="PEH42840.1"/>
    </source>
</evidence>
<comment type="caution">
    <text evidence="4">The sequence shown here is derived from an EMBL/GenBank/DDBJ whole genome shotgun (WGS) entry which is preliminary data.</text>
</comment>
<evidence type="ECO:0000313" key="6">
    <source>
        <dbReference type="Proteomes" id="UP000220629"/>
    </source>
</evidence>
<feature type="signal peptide" evidence="2">
    <location>
        <begin position="1"/>
        <end position="26"/>
    </location>
</feature>